<dbReference type="AlphaFoldDB" id="A0A830GNI0"/>
<dbReference type="Proteomes" id="UP000605784">
    <property type="component" value="Unassembled WGS sequence"/>
</dbReference>
<comment type="caution">
    <text evidence="1">The sequence shown here is derived from an EMBL/GenBank/DDBJ whole genome shotgun (WGS) entry which is preliminary data.</text>
</comment>
<gene>
    <name evidence="1" type="ORF">GCM10009030_18180</name>
</gene>
<reference evidence="1" key="2">
    <citation type="submission" date="2020-09" db="EMBL/GenBank/DDBJ databases">
        <authorList>
            <person name="Sun Q."/>
            <person name="Ohkuma M."/>
        </authorList>
    </citation>
    <scope>NUCLEOTIDE SEQUENCE</scope>
    <source>
        <strain evidence="1">JCM 17820</strain>
    </source>
</reference>
<proteinExistence type="predicted"/>
<dbReference type="PROSITE" id="PS51257">
    <property type="entry name" value="PROKAR_LIPOPROTEIN"/>
    <property type="match status" value="1"/>
</dbReference>
<dbReference type="EMBL" id="BMOU01000002">
    <property type="protein sequence ID" value="GGN93132.1"/>
    <property type="molecule type" value="Genomic_DNA"/>
</dbReference>
<protein>
    <submittedName>
        <fullName evidence="1">Uncharacterized protein</fullName>
    </submittedName>
</protein>
<accession>A0A830GNI0</accession>
<organism evidence="1 2">
    <name type="scientific">Haloarcula pellucida</name>
    <dbReference type="NCBI Taxonomy" id="1427151"/>
    <lineage>
        <taxon>Archaea</taxon>
        <taxon>Methanobacteriati</taxon>
        <taxon>Methanobacteriota</taxon>
        <taxon>Stenosarchaea group</taxon>
        <taxon>Halobacteria</taxon>
        <taxon>Halobacteriales</taxon>
        <taxon>Haloarculaceae</taxon>
        <taxon>Haloarcula</taxon>
    </lineage>
</organism>
<evidence type="ECO:0000313" key="1">
    <source>
        <dbReference type="EMBL" id="GGN93132.1"/>
    </source>
</evidence>
<reference evidence="1" key="1">
    <citation type="journal article" date="2014" name="Int. J. Syst. Evol. Microbiol.">
        <title>Complete genome sequence of Corynebacterium casei LMG S-19264T (=DSM 44701T), isolated from a smear-ripened cheese.</title>
        <authorList>
            <consortium name="US DOE Joint Genome Institute (JGI-PGF)"/>
            <person name="Walter F."/>
            <person name="Albersmeier A."/>
            <person name="Kalinowski J."/>
            <person name="Ruckert C."/>
        </authorList>
    </citation>
    <scope>NUCLEOTIDE SEQUENCE</scope>
    <source>
        <strain evidence="1">JCM 17820</strain>
    </source>
</reference>
<dbReference type="RefSeq" id="WP_188996643.1">
    <property type="nucleotide sequence ID" value="NZ_BMOU01000002.1"/>
</dbReference>
<sequence>MRLRVLVLGCALVLAGCSGFTPSESSETVTPAPVPTDGLRYPPGVTDDGVVPSALASAHAGALSTDGYTLTSEQRVYDEDGDLERRTDHVRWIAANTSTYRGRFQQNASEYRAGWRTTRVDYWANRSIVATRYENQRGEVTLLRWPAENSDLLTDLTDQQRLEGELAAVEMRVARREADGDVVLVGSRPRDTDRLVTPLFARDVTNVSVRMRVRYDGTVVARRLSYDAALSGDRVHIVREVRVTDVGETAVERPDWVQNTTVTQRR</sequence>
<name>A0A830GNI0_9EURY</name>
<keyword evidence="2" id="KW-1185">Reference proteome</keyword>
<evidence type="ECO:0000313" key="2">
    <source>
        <dbReference type="Proteomes" id="UP000605784"/>
    </source>
</evidence>